<dbReference type="Pfam" id="PF06985">
    <property type="entry name" value="HET"/>
    <property type="match status" value="1"/>
</dbReference>
<evidence type="ECO:0000259" key="1">
    <source>
        <dbReference type="Pfam" id="PF06985"/>
    </source>
</evidence>
<protein>
    <recommendedName>
        <fullName evidence="1">Heterokaryon incompatibility domain-containing protein</fullName>
    </recommendedName>
</protein>
<dbReference type="AlphaFoldDB" id="A0A2J6RUQ2"/>
<keyword evidence="3" id="KW-1185">Reference proteome</keyword>
<sequence length="585" mass="66115">MDANQARRRTDLLDHPSQAFVYQPLDPDEEADSVRLVRIELSTGHDDPLSCSLIHVKFAQKPKYRALSYMWGDEAMQAEILLNGVRFRVGQNLWDALHYLRNSGAQRPFWIDAICINQCDVEERNRQLAMMKWIYFRAETVVVWLGKKYSAYQLPNKLRDAKDIVIQESSDRATALDTTSERESSDEKTVKITGEELAMVTELCSDGYWDRLWIIQEIGQAAQIEVCFGILAMDWNAFIEMVTLHNSSCEGPLRLNRLLQEKYSGSHTLRKLLQDHRKALCKEPRDKIYGLVGLAADAIGFPMDYNKSLIEIWKDTMIFMNGRGLLPDTDIIPFGRLVKSLLIGDTPTIEDIKSPQVFEVSGFVVGCILAIGPSTDQIISSLHRADDWVGEIQRNFKSDLGEAHREKDILMRAIQDFDKSQLASMCFSHVSSVRWSIGLEFYAAPSSLVPYQDLIRQAQSRDEVSIETKAQAASKSVQTSANSTSHLFLVENSVHRQTPWKMGVASSLAKPGDLVCWIHGITKALILRANLGERAGTVQVFGTALFTEDFKPNSKSPHSSRLYWFTKDETIDIQIDAATIYVLLA</sequence>
<reference evidence="2 3" key="1">
    <citation type="submission" date="2016-04" db="EMBL/GenBank/DDBJ databases">
        <title>A degradative enzymes factory behind the ericoid mycorrhizal symbiosis.</title>
        <authorList>
            <consortium name="DOE Joint Genome Institute"/>
            <person name="Martino E."/>
            <person name="Morin E."/>
            <person name="Grelet G."/>
            <person name="Kuo A."/>
            <person name="Kohler A."/>
            <person name="Daghino S."/>
            <person name="Barry K."/>
            <person name="Choi C."/>
            <person name="Cichocki N."/>
            <person name="Clum A."/>
            <person name="Copeland A."/>
            <person name="Hainaut M."/>
            <person name="Haridas S."/>
            <person name="Labutti K."/>
            <person name="Lindquist E."/>
            <person name="Lipzen A."/>
            <person name="Khouja H.-R."/>
            <person name="Murat C."/>
            <person name="Ohm R."/>
            <person name="Olson A."/>
            <person name="Spatafora J."/>
            <person name="Veneault-Fourrey C."/>
            <person name="Henrissat B."/>
            <person name="Grigoriev I."/>
            <person name="Martin F."/>
            <person name="Perotto S."/>
        </authorList>
    </citation>
    <scope>NUCLEOTIDE SEQUENCE [LARGE SCALE GENOMIC DNA]</scope>
    <source>
        <strain evidence="2 3">F</strain>
    </source>
</reference>
<name>A0A2J6RUQ2_HYAVF</name>
<accession>A0A2J6RUQ2</accession>
<evidence type="ECO:0000313" key="3">
    <source>
        <dbReference type="Proteomes" id="UP000235786"/>
    </source>
</evidence>
<feature type="domain" description="Heterokaryon incompatibility" evidence="1">
    <location>
        <begin position="64"/>
        <end position="217"/>
    </location>
</feature>
<dbReference type="OrthoDB" id="194358at2759"/>
<organism evidence="2 3">
    <name type="scientific">Hyaloscypha variabilis (strain UAMH 11265 / GT02V1 / F)</name>
    <name type="common">Meliniomyces variabilis</name>
    <dbReference type="NCBI Taxonomy" id="1149755"/>
    <lineage>
        <taxon>Eukaryota</taxon>
        <taxon>Fungi</taxon>
        <taxon>Dikarya</taxon>
        <taxon>Ascomycota</taxon>
        <taxon>Pezizomycotina</taxon>
        <taxon>Leotiomycetes</taxon>
        <taxon>Helotiales</taxon>
        <taxon>Hyaloscyphaceae</taxon>
        <taxon>Hyaloscypha</taxon>
        <taxon>Hyaloscypha variabilis</taxon>
    </lineage>
</organism>
<evidence type="ECO:0000313" key="2">
    <source>
        <dbReference type="EMBL" id="PMD42254.1"/>
    </source>
</evidence>
<dbReference type="PANTHER" id="PTHR24148">
    <property type="entry name" value="ANKYRIN REPEAT DOMAIN-CONTAINING PROTEIN 39 HOMOLOG-RELATED"/>
    <property type="match status" value="1"/>
</dbReference>
<dbReference type="PANTHER" id="PTHR24148:SF81">
    <property type="entry name" value="HETEROKARYON INCOMPATIBILITY DOMAIN-CONTAINING PROTEIN"/>
    <property type="match status" value="1"/>
</dbReference>
<proteinExistence type="predicted"/>
<gene>
    <name evidence="2" type="ORF">L207DRAFT_553431</name>
</gene>
<dbReference type="InterPro" id="IPR052895">
    <property type="entry name" value="HetReg/Transcr_Mod"/>
</dbReference>
<dbReference type="STRING" id="1149755.A0A2J6RUQ2"/>
<dbReference type="EMBL" id="KZ613943">
    <property type="protein sequence ID" value="PMD42254.1"/>
    <property type="molecule type" value="Genomic_DNA"/>
</dbReference>
<dbReference type="InterPro" id="IPR010730">
    <property type="entry name" value="HET"/>
</dbReference>
<dbReference type="Proteomes" id="UP000235786">
    <property type="component" value="Unassembled WGS sequence"/>
</dbReference>